<comment type="caution">
    <text evidence="1">The sequence shown here is derived from an EMBL/GenBank/DDBJ whole genome shotgun (WGS) entry which is preliminary data.</text>
</comment>
<dbReference type="Proteomes" id="UP000800093">
    <property type="component" value="Unassembled WGS sequence"/>
</dbReference>
<organism evidence="1 2">
    <name type="scientific">Lojkania enalia</name>
    <dbReference type="NCBI Taxonomy" id="147567"/>
    <lineage>
        <taxon>Eukaryota</taxon>
        <taxon>Fungi</taxon>
        <taxon>Dikarya</taxon>
        <taxon>Ascomycota</taxon>
        <taxon>Pezizomycotina</taxon>
        <taxon>Dothideomycetes</taxon>
        <taxon>Pleosporomycetidae</taxon>
        <taxon>Pleosporales</taxon>
        <taxon>Pleosporales incertae sedis</taxon>
        <taxon>Lojkania</taxon>
    </lineage>
</organism>
<accession>A0A9P4K175</accession>
<evidence type="ECO:0000313" key="2">
    <source>
        <dbReference type="Proteomes" id="UP000800093"/>
    </source>
</evidence>
<reference evidence="2" key="1">
    <citation type="journal article" date="2020" name="Stud. Mycol.">
        <title>101 Dothideomycetes genomes: A test case for predicting lifestyles and emergence of pathogens.</title>
        <authorList>
            <person name="Haridas S."/>
            <person name="Albert R."/>
            <person name="Binder M."/>
            <person name="Bloem J."/>
            <person name="LaButti K."/>
            <person name="Salamov A."/>
            <person name="Andreopoulos B."/>
            <person name="Baker S."/>
            <person name="Barry K."/>
            <person name="Bills G."/>
            <person name="Bluhm B."/>
            <person name="Cannon C."/>
            <person name="Castanera R."/>
            <person name="Culley D."/>
            <person name="Daum C."/>
            <person name="Ezra D."/>
            <person name="Gonzalez J."/>
            <person name="Henrissat B."/>
            <person name="Kuo A."/>
            <person name="Liang C."/>
            <person name="Lipzen A."/>
            <person name="Lutzoni F."/>
            <person name="Magnuson J."/>
            <person name="Mondo S."/>
            <person name="Nolan M."/>
            <person name="Ohm R."/>
            <person name="Pangilinan J."/>
            <person name="Park H.-J."/>
            <person name="Ramirez L."/>
            <person name="Alfaro M."/>
            <person name="Sun H."/>
            <person name="Tritt A."/>
            <person name="Yoshinaga Y."/>
            <person name="Zwiers L.-H."/>
            <person name="Turgeon B."/>
            <person name="Goodwin S."/>
            <person name="Spatafora J."/>
            <person name="Crous P."/>
            <person name="Grigoriev I."/>
        </authorList>
    </citation>
    <scope>NUCLEOTIDE SEQUENCE [LARGE SCALE GENOMIC DNA]</scope>
    <source>
        <strain evidence="2">CBS 304.66</strain>
    </source>
</reference>
<evidence type="ECO:0000313" key="1">
    <source>
        <dbReference type="EMBL" id="KAF2258295.1"/>
    </source>
</evidence>
<sequence>MDVESGKVSRSAMERFGTENGVEVYTMRWLGQPRPRGQHASAVVKVATKEEAEKLLKSDSVTFRGGGIIVSQFEERRTPVAYYKCRRFRHRVRDYIR</sequence>
<dbReference type="OrthoDB" id="3782775at2759"/>
<dbReference type="AlphaFoldDB" id="A0A9P4K175"/>
<protein>
    <submittedName>
        <fullName evidence="1">Uncharacterized protein</fullName>
    </submittedName>
</protein>
<proteinExistence type="predicted"/>
<dbReference type="EMBL" id="ML986772">
    <property type="protein sequence ID" value="KAF2258295.1"/>
    <property type="molecule type" value="Genomic_DNA"/>
</dbReference>
<gene>
    <name evidence="1" type="ORF">CC78DRAFT_479208</name>
</gene>
<name>A0A9P4K175_9PLEO</name>
<keyword evidence="2" id="KW-1185">Reference proteome</keyword>